<evidence type="ECO:0000313" key="3">
    <source>
        <dbReference type="Proteomes" id="UP000253941"/>
    </source>
</evidence>
<protein>
    <submittedName>
        <fullName evidence="2">Uncharacterized protein</fullName>
    </submittedName>
</protein>
<dbReference type="Proteomes" id="UP000253941">
    <property type="component" value="Unassembled WGS sequence"/>
</dbReference>
<evidence type="ECO:0000256" key="1">
    <source>
        <dbReference type="SAM" id="SignalP"/>
    </source>
</evidence>
<dbReference type="EMBL" id="QPMH01000022">
    <property type="protein sequence ID" value="RDD60650.1"/>
    <property type="molecule type" value="Genomic_DNA"/>
</dbReference>
<gene>
    <name evidence="2" type="ORF">DRB17_17010</name>
</gene>
<dbReference type="AlphaFoldDB" id="A0A369T5Q2"/>
<keyword evidence="3" id="KW-1185">Reference proteome</keyword>
<dbReference type="RefSeq" id="WP_147274934.1">
    <property type="nucleotide sequence ID" value="NZ_QPMH01000022.1"/>
</dbReference>
<keyword evidence="1" id="KW-0732">Signal</keyword>
<feature type="signal peptide" evidence="1">
    <location>
        <begin position="1"/>
        <end position="22"/>
    </location>
</feature>
<name>A0A369T5Q2_9PROT</name>
<sequence>MKLVPVWILAAAITLSSGMAYAQDEYSPKQLTFGSLSELGVNEKDTAFVIVINKDGIQEFANGGLRSVGKDGLNGRPILGDPQAFVLQYVGGSECVTYRSVSGTVKRVCWD</sequence>
<reference evidence="2 3" key="1">
    <citation type="submission" date="2018-07" db="EMBL/GenBank/DDBJ databases">
        <title>Venubactetium sediminum gen. nov., sp. nov., isolated from a marine solar saltern.</title>
        <authorList>
            <person name="Wang S."/>
        </authorList>
    </citation>
    <scope>NUCLEOTIDE SEQUENCE [LARGE SCALE GENOMIC DNA]</scope>
    <source>
        <strain evidence="2 3">WD2A32</strain>
    </source>
</reference>
<organism evidence="2 3">
    <name type="scientific">Ferruginivarius sediminum</name>
    <dbReference type="NCBI Taxonomy" id="2661937"/>
    <lineage>
        <taxon>Bacteria</taxon>
        <taxon>Pseudomonadati</taxon>
        <taxon>Pseudomonadota</taxon>
        <taxon>Alphaproteobacteria</taxon>
        <taxon>Rhodospirillales</taxon>
        <taxon>Rhodospirillaceae</taxon>
        <taxon>Ferruginivarius</taxon>
    </lineage>
</organism>
<feature type="chain" id="PRO_5016562777" evidence="1">
    <location>
        <begin position="23"/>
        <end position="111"/>
    </location>
</feature>
<proteinExistence type="predicted"/>
<accession>A0A369T5Q2</accession>
<evidence type="ECO:0000313" key="2">
    <source>
        <dbReference type="EMBL" id="RDD60650.1"/>
    </source>
</evidence>
<comment type="caution">
    <text evidence="2">The sequence shown here is derived from an EMBL/GenBank/DDBJ whole genome shotgun (WGS) entry which is preliminary data.</text>
</comment>